<evidence type="ECO:0000256" key="6">
    <source>
        <dbReference type="ARBA" id="ARBA00022723"/>
    </source>
</evidence>
<dbReference type="PROSITE" id="PS01047">
    <property type="entry name" value="HMA_1"/>
    <property type="match status" value="1"/>
</dbReference>
<evidence type="ECO:0000256" key="9">
    <source>
        <dbReference type="ARBA" id="ARBA00022967"/>
    </source>
</evidence>
<dbReference type="Pfam" id="PF00122">
    <property type="entry name" value="E1-E2_ATPase"/>
    <property type="match status" value="1"/>
</dbReference>
<dbReference type="Proteomes" id="UP000185812">
    <property type="component" value="Unassembled WGS sequence"/>
</dbReference>
<proteinExistence type="inferred from homology"/>
<feature type="transmembrane region" description="Helical" evidence="14">
    <location>
        <begin position="84"/>
        <end position="108"/>
    </location>
</feature>
<keyword evidence="17" id="KW-1185">Reference proteome</keyword>
<dbReference type="SUPFAM" id="SSF81665">
    <property type="entry name" value="Calcium ATPase, transmembrane domain M"/>
    <property type="match status" value="1"/>
</dbReference>
<dbReference type="Gene3D" id="3.30.70.100">
    <property type="match status" value="1"/>
</dbReference>
<dbReference type="EC" id="7.2.2.12" evidence="12"/>
<dbReference type="InterPro" id="IPR001757">
    <property type="entry name" value="P_typ_ATPase"/>
</dbReference>
<dbReference type="AlphaFoldDB" id="A0A1M6VTB1"/>
<dbReference type="CDD" id="cd02079">
    <property type="entry name" value="P-type_ATPase_HM"/>
    <property type="match status" value="1"/>
</dbReference>
<organism evidence="16 17">
    <name type="scientific">Rhodothermus profundi</name>
    <dbReference type="NCBI Taxonomy" id="633813"/>
    <lineage>
        <taxon>Bacteria</taxon>
        <taxon>Pseudomonadati</taxon>
        <taxon>Rhodothermota</taxon>
        <taxon>Rhodothermia</taxon>
        <taxon>Rhodothermales</taxon>
        <taxon>Rhodothermaceae</taxon>
        <taxon>Rhodothermus</taxon>
    </lineage>
</organism>
<feature type="domain" description="HMA" evidence="15">
    <location>
        <begin position="2"/>
        <end position="69"/>
    </location>
</feature>
<dbReference type="GO" id="GO:0016887">
    <property type="term" value="F:ATP hydrolysis activity"/>
    <property type="evidence" value="ECO:0007669"/>
    <property type="project" value="InterPro"/>
</dbReference>
<dbReference type="Gene3D" id="2.70.150.10">
    <property type="entry name" value="Calcium-transporting ATPase, cytoplasmic transduction domain A"/>
    <property type="match status" value="1"/>
</dbReference>
<dbReference type="NCBIfam" id="TIGR01512">
    <property type="entry name" value="ATPase-IB2_Cd"/>
    <property type="match status" value="1"/>
</dbReference>
<evidence type="ECO:0000256" key="3">
    <source>
        <dbReference type="ARBA" id="ARBA00022475"/>
    </source>
</evidence>
<sequence length="689" mass="72960">MKTIELPVEGMDCADCARHVAQALERVPGVCRVEVLLAAQKAVVEVDPVRPPALEALCRAVESAGYRVSPPATPLPSASPTRRIVTLLAFVFGAVLTVVVLGEWLGLFEQLTAHVPLPVGIGLVGLLGYPIFRQVAQALLQGRILAHTLMSIGALAALLAGAWPTAVVVVFFMRIGEYVERFTTEQARSALRGLSRLMPRQARVERDGALIEVAAESVQPGEVVLVRPGERVPVDGEVLEGTATLDTSALTGESMPAEVGPGSVVLATSLVRQGYLRLKATRTGTATTFGRILHLVETAEANRSATERLADRFSAYYLPVVGGVALLTYLVRGDLMATVAVLVVACSCAFALATPVAVLAAIGAAARQGIVIKGGRYLEALARTDVVLLDKTGTLTLGRPQLTDVIPLQDRSPDALLALAASAEYASEHPLAEAIREAARQRGLPIRRPENTRPLPGIGIEARVNGHFVRLGRLPAGQTFPKADALAAAGKTLMLLEIDGQPAALLAAADTERPGLREALEALRRLGIRHLELLTGDHPRTAEPLARRLGLTYRAGLLPADKIQIVQAYQARGHTVVMIGDGINDAPALMQADVGIAMGSGTDVALDTAAIVLLRDDWRQLPALFRLARRTRRVIALNLGFTALYNLIGLALAALGYLPPVLAAAAQSLPDLGILGNSARLLRVRLSTS</sequence>
<dbReference type="OrthoDB" id="1521937at2"/>
<feature type="transmembrane region" description="Helical" evidence="14">
    <location>
        <begin position="337"/>
        <end position="366"/>
    </location>
</feature>
<evidence type="ECO:0000256" key="7">
    <source>
        <dbReference type="ARBA" id="ARBA00022741"/>
    </source>
</evidence>
<dbReference type="GO" id="GO:0005524">
    <property type="term" value="F:ATP binding"/>
    <property type="evidence" value="ECO:0007669"/>
    <property type="project" value="UniProtKB-UniRule"/>
</dbReference>
<feature type="transmembrane region" description="Helical" evidence="14">
    <location>
        <begin position="144"/>
        <end position="172"/>
    </location>
</feature>
<dbReference type="NCBIfam" id="TIGR01494">
    <property type="entry name" value="ATPase_P-type"/>
    <property type="match status" value="2"/>
</dbReference>
<dbReference type="InterPro" id="IPR008250">
    <property type="entry name" value="ATPase_P-typ_transduc_dom_A_sf"/>
</dbReference>
<dbReference type="NCBIfam" id="TIGR01525">
    <property type="entry name" value="ATPase-IB_hvy"/>
    <property type="match status" value="1"/>
</dbReference>
<dbReference type="PROSITE" id="PS50846">
    <property type="entry name" value="HMA_2"/>
    <property type="match status" value="1"/>
</dbReference>
<dbReference type="Gene3D" id="3.40.1110.10">
    <property type="entry name" value="Calcium-transporting ATPase, cytoplasmic domain N"/>
    <property type="match status" value="1"/>
</dbReference>
<dbReference type="InterPro" id="IPR017969">
    <property type="entry name" value="Heavy-metal-associated_CS"/>
</dbReference>
<dbReference type="GO" id="GO:0016463">
    <property type="term" value="F:P-type zinc transporter activity"/>
    <property type="evidence" value="ECO:0007669"/>
    <property type="project" value="UniProtKB-EC"/>
</dbReference>
<dbReference type="FunFam" id="2.70.150.10:FF:000002">
    <property type="entry name" value="Copper-transporting ATPase 1, putative"/>
    <property type="match status" value="1"/>
</dbReference>
<evidence type="ECO:0000256" key="2">
    <source>
        <dbReference type="ARBA" id="ARBA00006024"/>
    </source>
</evidence>
<keyword evidence="7 14" id="KW-0547">Nucleotide-binding</keyword>
<keyword evidence="6 14" id="KW-0479">Metal-binding</keyword>
<dbReference type="GO" id="GO:0005886">
    <property type="term" value="C:plasma membrane"/>
    <property type="evidence" value="ECO:0007669"/>
    <property type="project" value="UniProtKB-SubCell"/>
</dbReference>
<dbReference type="GO" id="GO:0046872">
    <property type="term" value="F:metal ion binding"/>
    <property type="evidence" value="ECO:0007669"/>
    <property type="project" value="UniProtKB-KW"/>
</dbReference>
<dbReference type="SUPFAM" id="SSF81653">
    <property type="entry name" value="Calcium ATPase, transduction domain A"/>
    <property type="match status" value="1"/>
</dbReference>
<dbReference type="InterPro" id="IPR006121">
    <property type="entry name" value="HMA_dom"/>
</dbReference>
<dbReference type="SUPFAM" id="SSF55008">
    <property type="entry name" value="HMA, heavy metal-associated domain"/>
    <property type="match status" value="1"/>
</dbReference>
<evidence type="ECO:0000256" key="13">
    <source>
        <dbReference type="ARBA" id="ARBA00047308"/>
    </source>
</evidence>
<dbReference type="InterPro" id="IPR023299">
    <property type="entry name" value="ATPase_P-typ_cyto_dom_N"/>
</dbReference>
<evidence type="ECO:0000256" key="5">
    <source>
        <dbReference type="ARBA" id="ARBA00022692"/>
    </source>
</evidence>
<dbReference type="InterPro" id="IPR059000">
    <property type="entry name" value="ATPase_P-type_domA"/>
</dbReference>
<name>A0A1M6VTB1_9BACT</name>
<gene>
    <name evidence="16" type="ORF">SAMN04488087_2105</name>
</gene>
<evidence type="ECO:0000256" key="10">
    <source>
        <dbReference type="ARBA" id="ARBA00022989"/>
    </source>
</evidence>
<keyword evidence="8 14" id="KW-0067">ATP-binding</keyword>
<evidence type="ECO:0000256" key="14">
    <source>
        <dbReference type="RuleBase" id="RU362081"/>
    </source>
</evidence>
<dbReference type="PROSITE" id="PS00154">
    <property type="entry name" value="ATPASE_E1_E2"/>
    <property type="match status" value="1"/>
</dbReference>
<comment type="similarity">
    <text evidence="2 14">Belongs to the cation transport ATPase (P-type) (TC 3.A.3) family. Type IB subfamily.</text>
</comment>
<dbReference type="InterPro" id="IPR018303">
    <property type="entry name" value="ATPase_P-typ_P_site"/>
</dbReference>
<dbReference type="InterPro" id="IPR023298">
    <property type="entry name" value="ATPase_P-typ_TM_dom_sf"/>
</dbReference>
<keyword evidence="11 14" id="KW-0472">Membrane</keyword>
<evidence type="ECO:0000256" key="8">
    <source>
        <dbReference type="ARBA" id="ARBA00022840"/>
    </source>
</evidence>
<dbReference type="SUPFAM" id="SSF56784">
    <property type="entry name" value="HAD-like"/>
    <property type="match status" value="1"/>
</dbReference>
<evidence type="ECO:0000313" key="17">
    <source>
        <dbReference type="Proteomes" id="UP000185812"/>
    </source>
</evidence>
<keyword evidence="10 14" id="KW-1133">Transmembrane helix</keyword>
<evidence type="ECO:0000256" key="12">
    <source>
        <dbReference type="ARBA" id="ARBA00039097"/>
    </source>
</evidence>
<dbReference type="PANTHER" id="PTHR48085">
    <property type="entry name" value="CADMIUM/ZINC-TRANSPORTING ATPASE HMA2-RELATED"/>
    <property type="match status" value="1"/>
</dbReference>
<dbReference type="InterPro" id="IPR051014">
    <property type="entry name" value="Cation_Transport_ATPase_IB"/>
</dbReference>
<evidence type="ECO:0000256" key="1">
    <source>
        <dbReference type="ARBA" id="ARBA00004651"/>
    </source>
</evidence>
<keyword evidence="5 14" id="KW-0812">Transmembrane</keyword>
<dbReference type="CDD" id="cd00371">
    <property type="entry name" value="HMA"/>
    <property type="match status" value="1"/>
</dbReference>
<comment type="subcellular location">
    <subcellularLocation>
        <location evidence="1">Cell membrane</location>
        <topology evidence="1">Multi-pass membrane protein</topology>
    </subcellularLocation>
</comment>
<keyword evidence="3 14" id="KW-1003">Cell membrane</keyword>
<dbReference type="PROSITE" id="PS01229">
    <property type="entry name" value="COF_2"/>
    <property type="match status" value="1"/>
</dbReference>
<dbReference type="RefSeq" id="WP_072715933.1">
    <property type="nucleotide sequence ID" value="NZ_FRAU01000007.1"/>
</dbReference>
<keyword evidence="4" id="KW-0597">Phosphoprotein</keyword>
<evidence type="ECO:0000259" key="15">
    <source>
        <dbReference type="PROSITE" id="PS50846"/>
    </source>
</evidence>
<dbReference type="PRINTS" id="PR00119">
    <property type="entry name" value="CATATPASE"/>
</dbReference>
<reference evidence="17" key="1">
    <citation type="submission" date="2016-11" db="EMBL/GenBank/DDBJ databases">
        <authorList>
            <person name="Varghese N."/>
            <person name="Submissions S."/>
        </authorList>
    </citation>
    <scope>NUCLEOTIDE SEQUENCE [LARGE SCALE GENOMIC DNA]</scope>
    <source>
        <strain evidence="17">DSM 22212</strain>
    </source>
</reference>
<dbReference type="EMBL" id="FRAU01000007">
    <property type="protein sequence ID" value="SHK84661.1"/>
    <property type="molecule type" value="Genomic_DNA"/>
</dbReference>
<dbReference type="NCBIfam" id="TIGR01511">
    <property type="entry name" value="ATPase-IB1_Cu"/>
    <property type="match status" value="1"/>
</dbReference>
<evidence type="ECO:0000313" key="16">
    <source>
        <dbReference type="EMBL" id="SHK84661.1"/>
    </source>
</evidence>
<dbReference type="InterPro" id="IPR036412">
    <property type="entry name" value="HAD-like_sf"/>
</dbReference>
<evidence type="ECO:0000256" key="4">
    <source>
        <dbReference type="ARBA" id="ARBA00022553"/>
    </source>
</evidence>
<feature type="transmembrane region" description="Helical" evidence="14">
    <location>
        <begin position="313"/>
        <end position="331"/>
    </location>
</feature>
<comment type="catalytic activity">
    <reaction evidence="13">
        <text>Zn(2+)(in) + ATP + H2O = Zn(2+)(out) + ADP + phosphate + H(+)</text>
        <dbReference type="Rhea" id="RHEA:20621"/>
        <dbReference type="ChEBI" id="CHEBI:15377"/>
        <dbReference type="ChEBI" id="CHEBI:15378"/>
        <dbReference type="ChEBI" id="CHEBI:29105"/>
        <dbReference type="ChEBI" id="CHEBI:30616"/>
        <dbReference type="ChEBI" id="CHEBI:43474"/>
        <dbReference type="ChEBI" id="CHEBI:456216"/>
        <dbReference type="EC" id="7.2.2.12"/>
    </reaction>
</comment>
<keyword evidence="9" id="KW-1278">Translocase</keyword>
<feature type="transmembrane region" description="Helical" evidence="14">
    <location>
        <begin position="115"/>
        <end position="132"/>
    </location>
</feature>
<dbReference type="PRINTS" id="PR00941">
    <property type="entry name" value="CDATPASE"/>
</dbReference>
<feature type="transmembrane region" description="Helical" evidence="14">
    <location>
        <begin position="634"/>
        <end position="658"/>
    </location>
</feature>
<dbReference type="InterPro" id="IPR027256">
    <property type="entry name" value="P-typ_ATPase_IB"/>
</dbReference>
<evidence type="ECO:0000256" key="11">
    <source>
        <dbReference type="ARBA" id="ARBA00023136"/>
    </source>
</evidence>
<dbReference type="STRING" id="633813.SAMN04488087_2105"/>
<accession>A0A1M6VTB1</accession>
<protein>
    <recommendedName>
        <fullName evidence="12">P-type Zn(2+) transporter</fullName>
        <ecNumber evidence="12">7.2.2.12</ecNumber>
    </recommendedName>
</protein>
<dbReference type="PANTHER" id="PTHR48085:SF5">
    <property type="entry name" value="CADMIUM_ZINC-TRANSPORTING ATPASE HMA4-RELATED"/>
    <property type="match status" value="1"/>
</dbReference>
<dbReference type="Gene3D" id="3.40.50.1000">
    <property type="entry name" value="HAD superfamily/HAD-like"/>
    <property type="match status" value="1"/>
</dbReference>
<dbReference type="InterPro" id="IPR023214">
    <property type="entry name" value="HAD_sf"/>
</dbReference>
<dbReference type="Pfam" id="PF00403">
    <property type="entry name" value="HMA"/>
    <property type="match status" value="1"/>
</dbReference>
<dbReference type="InterPro" id="IPR036163">
    <property type="entry name" value="HMA_dom_sf"/>
</dbReference>
<dbReference type="Pfam" id="PF00702">
    <property type="entry name" value="Hydrolase"/>
    <property type="match status" value="1"/>
</dbReference>